<dbReference type="GO" id="GO:0004523">
    <property type="term" value="F:RNA-DNA hybrid ribonuclease activity"/>
    <property type="evidence" value="ECO:0007669"/>
    <property type="project" value="InterPro"/>
</dbReference>
<dbReference type="GO" id="GO:0003676">
    <property type="term" value="F:nucleic acid binding"/>
    <property type="evidence" value="ECO:0007669"/>
    <property type="project" value="InterPro"/>
</dbReference>
<dbReference type="Proteomes" id="UP001459277">
    <property type="component" value="Unassembled WGS sequence"/>
</dbReference>
<reference evidence="2 3" key="1">
    <citation type="submission" date="2024-01" db="EMBL/GenBank/DDBJ databases">
        <title>A telomere-to-telomere, gap-free genome of sweet tea (Lithocarpus litseifolius).</title>
        <authorList>
            <person name="Zhou J."/>
        </authorList>
    </citation>
    <scope>NUCLEOTIDE SEQUENCE [LARGE SCALE GENOMIC DNA]</scope>
    <source>
        <strain evidence="2">Zhou-2022a</strain>
        <tissue evidence="2">Leaf</tissue>
    </source>
</reference>
<evidence type="ECO:0000259" key="1">
    <source>
        <dbReference type="Pfam" id="PF13456"/>
    </source>
</evidence>
<dbReference type="Pfam" id="PF13456">
    <property type="entry name" value="RVT_3"/>
    <property type="match status" value="1"/>
</dbReference>
<dbReference type="PANTHER" id="PTHR47074:SF11">
    <property type="entry name" value="REVERSE TRANSCRIPTASE-LIKE PROTEIN"/>
    <property type="match status" value="1"/>
</dbReference>
<dbReference type="InterPro" id="IPR036397">
    <property type="entry name" value="RNaseH_sf"/>
</dbReference>
<accession>A0AAW2DKM9</accession>
<dbReference type="SUPFAM" id="SSF53098">
    <property type="entry name" value="Ribonuclease H-like"/>
    <property type="match status" value="1"/>
</dbReference>
<evidence type="ECO:0000313" key="2">
    <source>
        <dbReference type="EMBL" id="KAL0010118.1"/>
    </source>
</evidence>
<organism evidence="2 3">
    <name type="scientific">Lithocarpus litseifolius</name>
    <dbReference type="NCBI Taxonomy" id="425828"/>
    <lineage>
        <taxon>Eukaryota</taxon>
        <taxon>Viridiplantae</taxon>
        <taxon>Streptophyta</taxon>
        <taxon>Embryophyta</taxon>
        <taxon>Tracheophyta</taxon>
        <taxon>Spermatophyta</taxon>
        <taxon>Magnoliopsida</taxon>
        <taxon>eudicotyledons</taxon>
        <taxon>Gunneridae</taxon>
        <taxon>Pentapetalae</taxon>
        <taxon>rosids</taxon>
        <taxon>fabids</taxon>
        <taxon>Fagales</taxon>
        <taxon>Fagaceae</taxon>
        <taxon>Lithocarpus</taxon>
    </lineage>
</organism>
<comment type="caution">
    <text evidence="2">The sequence shown here is derived from an EMBL/GenBank/DDBJ whole genome shotgun (WGS) entry which is preliminary data.</text>
</comment>
<name>A0AAW2DKM9_9ROSI</name>
<dbReference type="InterPro" id="IPR002156">
    <property type="entry name" value="RNaseH_domain"/>
</dbReference>
<dbReference type="Gene3D" id="3.30.420.10">
    <property type="entry name" value="Ribonuclease H-like superfamily/Ribonuclease H"/>
    <property type="match status" value="1"/>
</dbReference>
<dbReference type="CDD" id="cd06222">
    <property type="entry name" value="RNase_H_like"/>
    <property type="match status" value="1"/>
</dbReference>
<evidence type="ECO:0000313" key="3">
    <source>
        <dbReference type="Proteomes" id="UP001459277"/>
    </source>
</evidence>
<dbReference type="AlphaFoldDB" id="A0AAW2DKM9"/>
<dbReference type="InterPro" id="IPR044730">
    <property type="entry name" value="RNase_H-like_dom_plant"/>
</dbReference>
<dbReference type="InterPro" id="IPR012337">
    <property type="entry name" value="RNaseH-like_sf"/>
</dbReference>
<keyword evidence="3" id="KW-1185">Reference proteome</keyword>
<sequence length="116" mass="13039">MRDSEELKVMACRKALEFAIDAGFMEVILEGDNALVMKTVSQAQPNFSRLGLIYEDIWCLAIGFKAISVSCVRRSANSVAYALARFARLFDNEIVWMEEDHPPAMDALYLDSSLLN</sequence>
<feature type="domain" description="RNase H type-1" evidence="1">
    <location>
        <begin position="5"/>
        <end position="87"/>
    </location>
</feature>
<proteinExistence type="predicted"/>
<protein>
    <recommendedName>
        <fullName evidence="1">RNase H type-1 domain-containing protein</fullName>
    </recommendedName>
</protein>
<gene>
    <name evidence="2" type="ORF">SO802_005226</name>
</gene>
<dbReference type="InterPro" id="IPR052929">
    <property type="entry name" value="RNase_H-like_EbsB-rel"/>
</dbReference>
<dbReference type="EMBL" id="JAZDWU010000002">
    <property type="protein sequence ID" value="KAL0010118.1"/>
    <property type="molecule type" value="Genomic_DNA"/>
</dbReference>
<dbReference type="PANTHER" id="PTHR47074">
    <property type="entry name" value="BNAC02G40300D PROTEIN"/>
    <property type="match status" value="1"/>
</dbReference>